<feature type="chain" id="PRO_5046840819" description="Secreted protein" evidence="1">
    <location>
        <begin position="32"/>
        <end position="242"/>
    </location>
</feature>
<dbReference type="Proteomes" id="UP001163203">
    <property type="component" value="Chromosome"/>
</dbReference>
<evidence type="ECO:0008006" key="4">
    <source>
        <dbReference type="Google" id="ProtNLM"/>
    </source>
</evidence>
<feature type="signal peptide" evidence="1">
    <location>
        <begin position="1"/>
        <end position="31"/>
    </location>
</feature>
<evidence type="ECO:0000313" key="3">
    <source>
        <dbReference type="Proteomes" id="UP001163203"/>
    </source>
</evidence>
<keyword evidence="1" id="KW-0732">Signal</keyword>
<organism evidence="2 3">
    <name type="scientific">Amycolatopsis cynarae</name>
    <dbReference type="NCBI Taxonomy" id="2995223"/>
    <lineage>
        <taxon>Bacteria</taxon>
        <taxon>Bacillati</taxon>
        <taxon>Actinomycetota</taxon>
        <taxon>Actinomycetes</taxon>
        <taxon>Pseudonocardiales</taxon>
        <taxon>Pseudonocardiaceae</taxon>
        <taxon>Amycolatopsis</taxon>
    </lineage>
</organism>
<reference evidence="2" key="1">
    <citation type="submission" date="2022-11" db="EMBL/GenBank/DDBJ databases">
        <authorList>
            <person name="Mo P."/>
        </authorList>
    </citation>
    <scope>NUCLEOTIDE SEQUENCE</scope>
    <source>
        <strain evidence="2">HUAS 11-8</strain>
    </source>
</reference>
<dbReference type="RefSeq" id="WP_268759522.1">
    <property type="nucleotide sequence ID" value="NZ_CP113836.1"/>
</dbReference>
<accession>A0ABY7BAP0</accession>
<evidence type="ECO:0000256" key="1">
    <source>
        <dbReference type="SAM" id="SignalP"/>
    </source>
</evidence>
<sequence length="242" mass="24360">MKPSGAFRVLRATAAAVGAVTAAAVLPAANAAPVTGSPAGTATATGNTANTAAAQPGGPLLTAKFLVDGTSRIAKLGSDLVLRQGTFDAGLYQGDGTTIRIEGDLSLPATPGYFLAFRFMPVTSRVALPQDGKATGTADISGGLFTPKIDVTVRVYLVLSEVAEDGQPIAVGPDCRTRSPLVIPMRGQTALTPGAKSTIESTFDIPPFTGCGVGEDLDPLMTGLISGPGNTMKTTLTTVGIG</sequence>
<protein>
    <recommendedName>
        <fullName evidence="4">Secreted protein</fullName>
    </recommendedName>
</protein>
<dbReference type="EMBL" id="CP113836">
    <property type="protein sequence ID" value="WAL69437.1"/>
    <property type="molecule type" value="Genomic_DNA"/>
</dbReference>
<evidence type="ECO:0000313" key="2">
    <source>
        <dbReference type="EMBL" id="WAL69437.1"/>
    </source>
</evidence>
<gene>
    <name evidence="2" type="ORF">ORV05_17235</name>
</gene>
<keyword evidence="3" id="KW-1185">Reference proteome</keyword>
<name>A0ABY7BAP0_9PSEU</name>
<proteinExistence type="predicted"/>